<evidence type="ECO:0000313" key="3">
    <source>
        <dbReference type="EMBL" id="AEI45054.1"/>
    </source>
</evidence>
<dbReference type="InterPro" id="IPR055171">
    <property type="entry name" value="GT-D-like"/>
</dbReference>
<sequence length="351" mass="38139">MQKFNVKRKRRAARAPGRTRRLILKRPGRRPGGRLTLGAVNRMIDEAHTRGYQAGYGDGRKSREAPEGGKGPYDQGFDQGYDEGYGKGLYAGGDAIVDLTLPFDAILPEVSISEIVAAGVEQLQSRQFLLQSAQQVAERIQGALDRGEPFSLVRIGDGEVLTLAQEVVLPIEEVRSRGAFLGYAGVDVPDLAARDQLAASLRAATVVGIPKLRNFTYQPLAFKALRAHGIDYLQLSLTHSLVNYYLHHQGYLGGLLRGRRVLLAGNVMKPLAEVLTENGITVSAVVTPVNGVKDIPRVMDEIRGCSFDIALVSSGIAAVTIAERIASEMGRVALDFGHLADELGKRQEPFR</sequence>
<reference evidence="3 4" key="2">
    <citation type="journal article" date="2013" name="Genome Announc.">
        <title>Genome Sequence of Growth-Improving Paenibacillus mucilaginosus Strain KNP414.</title>
        <authorList>
            <person name="Lu J.J."/>
            <person name="Wang J.F."/>
            <person name="Hu X.F."/>
        </authorList>
    </citation>
    <scope>NUCLEOTIDE SEQUENCE [LARGE SCALE GENOMIC DNA]</scope>
    <source>
        <strain evidence="3 4">KNP414</strain>
    </source>
</reference>
<dbReference type="NCBIfam" id="NF040628">
    <property type="entry name" value="GT-D_rel"/>
    <property type="match status" value="1"/>
</dbReference>
<organism evidence="3 4">
    <name type="scientific">Paenibacillus mucilaginosus (strain KNP414)</name>
    <dbReference type="NCBI Taxonomy" id="1036673"/>
    <lineage>
        <taxon>Bacteria</taxon>
        <taxon>Bacillati</taxon>
        <taxon>Bacillota</taxon>
        <taxon>Bacilli</taxon>
        <taxon>Bacillales</taxon>
        <taxon>Paenibacillaceae</taxon>
        <taxon>Paenibacillus</taxon>
    </lineage>
</organism>
<dbReference type="Proteomes" id="UP000006620">
    <property type="component" value="Chromosome"/>
</dbReference>
<reference evidence="4" key="1">
    <citation type="submission" date="2011-06" db="EMBL/GenBank/DDBJ databases">
        <title>Complete genome sequence of Paenibacillus mucilaginosus KNP414.</title>
        <authorList>
            <person name="Wang J."/>
            <person name="Hu S."/>
            <person name="Hu X."/>
            <person name="Zhang B."/>
            <person name="Dong D."/>
            <person name="Zhang S."/>
            <person name="Zhao K."/>
            <person name="Wu D."/>
        </authorList>
    </citation>
    <scope>NUCLEOTIDE SEQUENCE [LARGE SCALE GENOMIC DNA]</scope>
    <source>
        <strain evidence="4">KNP414</strain>
    </source>
</reference>
<dbReference type="InterPro" id="IPR049785">
    <property type="entry name" value="GT-D-like_firm"/>
</dbReference>
<dbReference type="PATRIC" id="fig|1036673.3.peg.6089"/>
<evidence type="ECO:0000256" key="1">
    <source>
        <dbReference type="SAM" id="MobiDB-lite"/>
    </source>
</evidence>
<evidence type="ECO:0000259" key="2">
    <source>
        <dbReference type="Pfam" id="PF22882"/>
    </source>
</evidence>
<dbReference type="RefSeq" id="WP_013920198.1">
    <property type="nucleotide sequence ID" value="NC_015690.1"/>
</dbReference>
<feature type="domain" description="GT-D fold-like" evidence="2">
    <location>
        <begin position="132"/>
        <end position="342"/>
    </location>
</feature>
<proteinExistence type="predicted"/>
<gene>
    <name evidence="3" type="ordered locus">KNP414_06533</name>
</gene>
<evidence type="ECO:0000313" key="4">
    <source>
        <dbReference type="Proteomes" id="UP000006620"/>
    </source>
</evidence>
<name>F8FNY5_PAEMK</name>
<dbReference type="Pfam" id="PF22882">
    <property type="entry name" value="GT-D-like"/>
    <property type="match status" value="1"/>
</dbReference>
<protein>
    <recommendedName>
        <fullName evidence="2">GT-D fold-like domain-containing protein</fullName>
    </recommendedName>
</protein>
<dbReference type="AlphaFoldDB" id="F8FNY5"/>
<feature type="region of interest" description="Disordered" evidence="1">
    <location>
        <begin position="52"/>
        <end position="74"/>
    </location>
</feature>
<feature type="compositionally biased region" description="Basic and acidic residues" evidence="1">
    <location>
        <begin position="58"/>
        <end position="67"/>
    </location>
</feature>
<dbReference type="HOGENOM" id="CLU_049017_0_0_9"/>
<dbReference type="EMBL" id="CP002869">
    <property type="protein sequence ID" value="AEI45054.1"/>
    <property type="molecule type" value="Genomic_DNA"/>
</dbReference>
<accession>F8FNY5</accession>
<dbReference type="KEGG" id="pms:KNP414_06533"/>